<protein>
    <submittedName>
        <fullName evidence="2">Uncharacterized protein conserved in bacteria (DUF2086)</fullName>
    </submittedName>
</protein>
<reference evidence="2 3" key="1">
    <citation type="submission" date="2015-09" db="EMBL/GenBank/DDBJ databases">
        <authorList>
            <person name="Jackson K.R."/>
            <person name="Lunt B.L."/>
            <person name="Fisher J.N.B."/>
            <person name="Gardner A.V."/>
            <person name="Bailey M.E."/>
            <person name="Deus L.M."/>
            <person name="Earl A.S."/>
            <person name="Gibby P.D."/>
            <person name="Hartmann K.A."/>
            <person name="Liu J.E."/>
            <person name="Manci A.M."/>
            <person name="Nielsen D.A."/>
            <person name="Solomon M.B."/>
            <person name="Breakwell D.P."/>
            <person name="Burnett S.H."/>
            <person name="Grose J.H."/>
        </authorList>
    </citation>
    <scope>NUCLEOTIDE SEQUENCE [LARGE SCALE GENOMIC DNA]</scope>
    <source>
        <strain evidence="2 3">2789STDY5608636</strain>
    </source>
</reference>
<sequence>MPTLESRLAGEGWALLDERLDEAARAALRQGRPPAWAAALRDRLEPLARQWQAHLGEAAGAPTARRPRLEEQTLAAGQALALSASHAPDVFPLQLLILLSAPGQDFDGGHAIAVEQRPRMQSRPMVLPLAQGSVAVCATGPRPVQGRQGLYTTLLRLGTGRLRRGQRQAWVLRWQV</sequence>
<evidence type="ECO:0000313" key="4">
    <source>
        <dbReference type="Proteomes" id="UP000092950"/>
    </source>
</evidence>
<evidence type="ECO:0000313" key="2">
    <source>
        <dbReference type="EMBL" id="CUI61613.1"/>
    </source>
</evidence>
<dbReference type="KEGG" id="bpdz:BBN53_01150"/>
<dbReference type="AlphaFoldDB" id="A0A0J6C6R4"/>
<reference evidence="1 4" key="2">
    <citation type="submission" date="2016-07" db="EMBL/GenBank/DDBJ databases">
        <title>Complete genome sequences of Bordetella pseudohinzii.</title>
        <authorList>
            <person name="Spilker T."/>
            <person name="Darrah R."/>
            <person name="LiPuma J.J."/>
        </authorList>
    </citation>
    <scope>NUCLEOTIDE SEQUENCE [LARGE SCALE GENOMIC DNA]</scope>
    <source>
        <strain evidence="1 4">HI4681</strain>
    </source>
</reference>
<evidence type="ECO:0000313" key="3">
    <source>
        <dbReference type="Proteomes" id="UP000053096"/>
    </source>
</evidence>
<dbReference type="EMBL" id="CP016440">
    <property type="protein sequence ID" value="ANY14614.1"/>
    <property type="molecule type" value="Genomic_DNA"/>
</dbReference>
<accession>A0A0M7E4V3</accession>
<accession>A0A0J6C6R4</accession>
<organism evidence="2 3">
    <name type="scientific">Bordetella pseudohinzii</name>
    <dbReference type="NCBI Taxonomy" id="1331258"/>
    <lineage>
        <taxon>Bacteria</taxon>
        <taxon>Pseudomonadati</taxon>
        <taxon>Pseudomonadota</taxon>
        <taxon>Betaproteobacteria</taxon>
        <taxon>Burkholderiales</taxon>
        <taxon>Alcaligenaceae</taxon>
        <taxon>Bordetella</taxon>
    </lineage>
</organism>
<dbReference type="EMBL" id="CYTV01000003">
    <property type="protein sequence ID" value="CUI61613.1"/>
    <property type="molecule type" value="Genomic_DNA"/>
</dbReference>
<evidence type="ECO:0000313" key="1">
    <source>
        <dbReference type="EMBL" id="ANY14614.1"/>
    </source>
</evidence>
<dbReference type="Pfam" id="PF09859">
    <property type="entry name" value="Oxygenase-NA"/>
    <property type="match status" value="1"/>
</dbReference>
<dbReference type="InterPro" id="IPR018655">
    <property type="entry name" value="DUF2086"/>
</dbReference>
<dbReference type="Proteomes" id="UP000092950">
    <property type="component" value="Chromosome"/>
</dbReference>
<dbReference type="OrthoDB" id="9781972at2"/>
<gene>
    <name evidence="1" type="ORF">BBN53_01150</name>
    <name evidence="2" type="ORF">ERS370011_01419</name>
</gene>
<keyword evidence="4" id="KW-1185">Reference proteome</keyword>
<dbReference type="Proteomes" id="UP000053096">
    <property type="component" value="Unassembled WGS sequence"/>
</dbReference>
<dbReference type="RefSeq" id="WP_043210368.1">
    <property type="nucleotide sequence ID" value="NZ_CAJGUP010000210.1"/>
</dbReference>
<name>A0A0J6C6R4_9BORD</name>
<proteinExistence type="predicted"/>